<dbReference type="Gene3D" id="3.90.550.10">
    <property type="entry name" value="Spore Coat Polysaccharide Biosynthesis Protein SpsA, Chain A"/>
    <property type="match status" value="1"/>
</dbReference>
<keyword evidence="8" id="KW-1185">Reference proteome</keyword>
<comment type="similarity">
    <text evidence="2 5">Belongs to the glycosyltransferase 8 family.</text>
</comment>
<evidence type="ECO:0000256" key="4">
    <source>
        <dbReference type="ARBA" id="ARBA00022679"/>
    </source>
</evidence>
<keyword evidence="6" id="KW-0472">Membrane</keyword>
<protein>
    <recommendedName>
        <fullName evidence="5">Hexosyltransferase</fullName>
        <ecNumber evidence="5">2.4.1.-</ecNumber>
    </recommendedName>
</protein>
<evidence type="ECO:0000313" key="7">
    <source>
        <dbReference type="EMBL" id="CAK9858035.1"/>
    </source>
</evidence>
<dbReference type="InterPro" id="IPR050748">
    <property type="entry name" value="Glycosyltrans_8_dom-fam"/>
</dbReference>
<reference evidence="7 8" key="1">
    <citation type="submission" date="2024-03" db="EMBL/GenBank/DDBJ databases">
        <authorList>
            <consortium name="ELIXIR-Norway"/>
            <consortium name="Elixir Norway"/>
        </authorList>
    </citation>
    <scope>NUCLEOTIDE SEQUENCE [LARGE SCALE GENOMIC DNA]</scope>
</reference>
<evidence type="ECO:0000313" key="8">
    <source>
        <dbReference type="Proteomes" id="UP001497522"/>
    </source>
</evidence>
<evidence type="ECO:0000256" key="5">
    <source>
        <dbReference type="RuleBase" id="RU362027"/>
    </source>
</evidence>
<keyword evidence="6" id="KW-0812">Transmembrane</keyword>
<comment type="pathway">
    <text evidence="1">Glycan metabolism; pectin biosynthesis.</text>
</comment>
<evidence type="ECO:0000256" key="6">
    <source>
        <dbReference type="SAM" id="Phobius"/>
    </source>
</evidence>
<dbReference type="EMBL" id="OZ023702">
    <property type="protein sequence ID" value="CAK9858035.1"/>
    <property type="molecule type" value="Genomic_DNA"/>
</dbReference>
<dbReference type="EC" id="2.4.1.-" evidence="5"/>
<dbReference type="InterPro" id="IPR029044">
    <property type="entry name" value="Nucleotide-diphossugar_trans"/>
</dbReference>
<dbReference type="Proteomes" id="UP001497522">
    <property type="component" value="Chromosome 1"/>
</dbReference>
<gene>
    <name evidence="7" type="ORF">CSSPJE1EN2_LOCUS1030</name>
</gene>
<keyword evidence="4" id="KW-0808">Transferase</keyword>
<evidence type="ECO:0000256" key="2">
    <source>
        <dbReference type="ARBA" id="ARBA00006351"/>
    </source>
</evidence>
<feature type="transmembrane region" description="Helical" evidence="6">
    <location>
        <begin position="89"/>
        <end position="111"/>
    </location>
</feature>
<proteinExistence type="inferred from homology"/>
<dbReference type="InterPro" id="IPR002495">
    <property type="entry name" value="Glyco_trans_8"/>
</dbReference>
<organism evidence="7 8">
    <name type="scientific">Sphagnum jensenii</name>
    <dbReference type="NCBI Taxonomy" id="128206"/>
    <lineage>
        <taxon>Eukaryota</taxon>
        <taxon>Viridiplantae</taxon>
        <taxon>Streptophyta</taxon>
        <taxon>Embryophyta</taxon>
        <taxon>Bryophyta</taxon>
        <taxon>Sphagnophytina</taxon>
        <taxon>Sphagnopsida</taxon>
        <taxon>Sphagnales</taxon>
        <taxon>Sphagnaceae</taxon>
        <taxon>Sphagnum</taxon>
    </lineage>
</organism>
<dbReference type="PANTHER" id="PTHR13778">
    <property type="entry name" value="GLYCOSYLTRANSFERASE 8 DOMAIN-CONTAINING PROTEIN"/>
    <property type="match status" value="1"/>
</dbReference>
<evidence type="ECO:0000256" key="3">
    <source>
        <dbReference type="ARBA" id="ARBA00022676"/>
    </source>
</evidence>
<dbReference type="Pfam" id="PF01501">
    <property type="entry name" value="Glyco_transf_8"/>
    <property type="match status" value="1"/>
</dbReference>
<evidence type="ECO:0000256" key="1">
    <source>
        <dbReference type="ARBA" id="ARBA00004877"/>
    </source>
</evidence>
<keyword evidence="3" id="KW-0328">Glycosyltransferase</keyword>
<keyword evidence="6" id="KW-1133">Transmembrane helix</keyword>
<accession>A0ABP1A6A4</accession>
<sequence>MPHTRMVWRMLLLPWPNARNGSIMVTIWPCIMPGFHRCSLGGLHTPAAKPVVVTQEEEEEAEENLSSSPSLPEVVLQQHQCPPHSHHSLHFWLTILPIALIFTILLASIAAQEYSFEVSSSSSSRTLNSKLHHHLFEPTVYISFAFGPTISSSWSFISGNIGSILKCRWCSFTACSRTQVALVRPSDAFQEDTMAANQTPMQLDRIACPAVTQAAGADIFQSNGINKVEASMMMTEMVDQQPSGKDMTFCPQPIMMPSDSQTHGVFLQAQVKAEEEQELQVEGLFSREAGAHVTLRHERSTKLKLPKFRKLTSVPVKTHCDDCSHKKVDCGSDLGSLCSDHFVHIAMTLDVNYLRGSMAAIYSILLHADCPSNIRFHFIATKGKEELENMVAESLPFLHFQTYSFNEESVKSLITHAVRHALEEPLNYARFYLAHMLDPCVKRIIYLDSDVLVLDRIEELWRTDMADFTVATPEYCHTNFTSYFSESFWTNFTLSSTFANKQPCYFNSGVMVINLEKWRENKCTARVEYWMEVQKEQQIYDLGSLPPLLLTFAGDIQPIDHRWNQHGLGGDTLKGDCRPSRNEPASLLHWSGGGKPWQRIDIHQPCPVDNIWAQYDLLEPGH</sequence>
<dbReference type="SUPFAM" id="SSF53448">
    <property type="entry name" value="Nucleotide-diphospho-sugar transferases"/>
    <property type="match status" value="1"/>
</dbReference>
<dbReference type="PANTHER" id="PTHR13778:SF13">
    <property type="entry name" value="GALACTURONOSYLTRANSFERASE-LIKE 3-RELATED"/>
    <property type="match status" value="1"/>
</dbReference>
<name>A0ABP1A6A4_9BRYO</name>